<accession>A0A1F2P301</accession>
<comment type="caution">
    <text evidence="4">The sequence shown here is derived from an EMBL/GenBank/DDBJ whole genome shotgun (WGS) entry which is preliminary data.</text>
</comment>
<evidence type="ECO:0000256" key="1">
    <source>
        <dbReference type="ARBA" id="ARBA00005546"/>
    </source>
</evidence>
<feature type="domain" description="HD" evidence="2">
    <location>
        <begin position="19"/>
        <end position="129"/>
    </location>
</feature>
<evidence type="ECO:0000313" key="5">
    <source>
        <dbReference type="Proteomes" id="UP000185779"/>
    </source>
</evidence>
<evidence type="ECO:0000313" key="3">
    <source>
        <dbReference type="EMBL" id="HEC56829.1"/>
    </source>
</evidence>
<dbReference type="SMART" id="SM00471">
    <property type="entry name" value="HDc"/>
    <property type="match status" value="1"/>
</dbReference>
<dbReference type="InterPro" id="IPR013926">
    <property type="entry name" value="CGI121/TPRKB"/>
</dbReference>
<dbReference type="InterPro" id="IPR004454">
    <property type="entry name" value="HD-related"/>
</dbReference>
<dbReference type="InterPro" id="IPR006675">
    <property type="entry name" value="HDIG_dom"/>
</dbReference>
<dbReference type="InterPro" id="IPR003607">
    <property type="entry name" value="HD/PDEase_dom"/>
</dbReference>
<keyword evidence="5" id="KW-1185">Reference proteome</keyword>
<dbReference type="Proteomes" id="UP000885936">
    <property type="component" value="Unassembled WGS sequence"/>
</dbReference>
<dbReference type="NCBIfam" id="NF011465">
    <property type="entry name" value="PRK14886.1-1"/>
    <property type="match status" value="1"/>
</dbReference>
<dbReference type="CDD" id="cd00077">
    <property type="entry name" value="HDc"/>
    <property type="match status" value="1"/>
</dbReference>
<dbReference type="STRING" id="1839936.SBU_001439"/>
<dbReference type="Gene3D" id="3.30.2380.10">
    <property type="entry name" value="CGI121/TPRKB"/>
    <property type="match status" value="1"/>
</dbReference>
<dbReference type="SUPFAM" id="SSF143870">
    <property type="entry name" value="PF0523-like"/>
    <property type="match status" value="1"/>
</dbReference>
<dbReference type="InterPro" id="IPR006674">
    <property type="entry name" value="HD_domain"/>
</dbReference>
<dbReference type="Pfam" id="PF08617">
    <property type="entry name" value="CGI-121"/>
    <property type="match status" value="1"/>
</dbReference>
<evidence type="ECO:0000259" key="2">
    <source>
        <dbReference type="PROSITE" id="PS51831"/>
    </source>
</evidence>
<dbReference type="EMBL" id="LYOR01000009">
    <property type="protein sequence ID" value="OFV65629.1"/>
    <property type="molecule type" value="Genomic_DNA"/>
</dbReference>
<dbReference type="NCBIfam" id="TIGR00295">
    <property type="entry name" value="TIGR00295 family protein"/>
    <property type="match status" value="1"/>
</dbReference>
<reference evidence="3" key="2">
    <citation type="journal article" date="2020" name="mSystems">
        <title>Genome- and Community-Level Interaction Insights into Carbon Utilization and Element Cycling Functions of Hydrothermarchaeota in Hydrothermal Sediment.</title>
        <authorList>
            <person name="Zhou Z."/>
            <person name="Liu Y."/>
            <person name="Xu W."/>
            <person name="Pan J."/>
            <person name="Luo Z.H."/>
            <person name="Li M."/>
        </authorList>
    </citation>
    <scope>NUCLEOTIDE SEQUENCE [LARGE SCALE GENOMIC DNA]</scope>
    <source>
        <strain evidence="3">HyVt-386</strain>
    </source>
</reference>
<gene>
    <name evidence="3" type="ORF">ENI32_02945</name>
    <name evidence="4" type="ORF">SBU_001439</name>
</gene>
<sequence>MNREDCIRILQKAGCEQEVIDHSVVVADLALEICERRFRGVADSRLVEAGALLHDIGRSRTHRIDHGVVGARIAKELGLDPRLVLIIERHIGAGITQEEAKELGLPPKDYIPETIEEKIVAHADNLVDDTRRITIEERIRMVKERLTDSHVQRMLKLHDDVCGKIPSLEILWGTAEIRDVNSLMRKISKISKERGVVIQLVDGELVAGVEHVKSAVKKAIRSMREGEQIASNPALEILLYMSGTRNISRALEMGVKEGRGVVCLLLLGDNIDESLKQQIFELLSFEPQGVPGYDDERKARLMDFFEITETELGAVGEDKLEKLVMERVALLEVLK</sequence>
<dbReference type="Pfam" id="PF01966">
    <property type="entry name" value="HD"/>
    <property type="match status" value="1"/>
</dbReference>
<comment type="similarity">
    <text evidence="1">Belongs to the CGI121/TPRKB family.</text>
</comment>
<dbReference type="NCBIfam" id="TIGR00277">
    <property type="entry name" value="HDIG"/>
    <property type="match status" value="1"/>
</dbReference>
<reference evidence="4 5" key="1">
    <citation type="submission" date="2016-05" db="EMBL/GenBank/DDBJ databases">
        <title>Microbial consortia oxidize butane by reversing methanogenesis.</title>
        <authorList>
            <person name="Laso-Perez R."/>
            <person name="Richter M."/>
            <person name="Wegener G."/>
            <person name="Musat F."/>
        </authorList>
    </citation>
    <scope>NUCLEOTIDE SEQUENCE [LARGE SCALE GENOMIC DNA]</scope>
    <source>
        <strain evidence="4">BOX1</strain>
    </source>
</reference>
<dbReference type="PANTHER" id="PTHR38659">
    <property type="entry name" value="METAL-DEPENDENT PHOSPHOHYDROLASE"/>
    <property type="match status" value="1"/>
</dbReference>
<dbReference type="PANTHER" id="PTHR38659:SF2">
    <property type="entry name" value="HDIG DOMAIN PROTEIN"/>
    <property type="match status" value="1"/>
</dbReference>
<proteinExistence type="inferred from homology"/>
<organism evidence="4 5">
    <name type="scientific">Candidatus Syntropharchaeum butanivorans</name>
    <dbReference type="NCBI Taxonomy" id="1839936"/>
    <lineage>
        <taxon>Archaea</taxon>
        <taxon>Methanobacteriati</taxon>
        <taxon>Methanobacteriota</taxon>
        <taxon>Stenosarchaea group</taxon>
        <taxon>Methanomicrobia</taxon>
        <taxon>Methanosarcinales</taxon>
        <taxon>ANME-2 cluster</taxon>
        <taxon>Candidatus Syntropharchaeum</taxon>
    </lineage>
</organism>
<dbReference type="InterPro" id="IPR036504">
    <property type="entry name" value="CGI121/TPRKB_sf"/>
</dbReference>
<dbReference type="Proteomes" id="UP000185779">
    <property type="component" value="Unassembled WGS sequence"/>
</dbReference>
<dbReference type="PROSITE" id="PS51831">
    <property type="entry name" value="HD"/>
    <property type="match status" value="1"/>
</dbReference>
<dbReference type="Gene3D" id="1.10.3210.10">
    <property type="entry name" value="Hypothetical protein af1432"/>
    <property type="match status" value="1"/>
</dbReference>
<dbReference type="SUPFAM" id="SSF109604">
    <property type="entry name" value="HD-domain/PDEase-like"/>
    <property type="match status" value="1"/>
</dbReference>
<dbReference type="EMBL" id="DRIE01000048">
    <property type="protein sequence ID" value="HEC56829.1"/>
    <property type="molecule type" value="Genomic_DNA"/>
</dbReference>
<name>A0A1F2P301_9EURY</name>
<protein>
    <submittedName>
        <fullName evidence="4">HD-related protein</fullName>
    </submittedName>
    <submittedName>
        <fullName evidence="3">TIGR00295 family protein</fullName>
    </submittedName>
</protein>
<dbReference type="AlphaFoldDB" id="A0A1F2P301"/>
<dbReference type="PATRIC" id="fig|1839936.3.peg.1461"/>
<evidence type="ECO:0000313" key="4">
    <source>
        <dbReference type="EMBL" id="OFV65629.1"/>
    </source>
</evidence>